<dbReference type="HOGENOM" id="CLU_1674967_0_0_11"/>
<proteinExistence type="predicted"/>
<feature type="chain" id="PRO_5043119977" evidence="2">
    <location>
        <begin position="21"/>
        <end position="157"/>
    </location>
</feature>
<keyword evidence="2" id="KW-0732">Signal</keyword>
<evidence type="ECO:0000256" key="2">
    <source>
        <dbReference type="SAM" id="SignalP"/>
    </source>
</evidence>
<protein>
    <submittedName>
        <fullName evidence="5">Host cell surface-exposed lipoprotein</fullName>
    </submittedName>
</protein>
<evidence type="ECO:0000313" key="7">
    <source>
        <dbReference type="Proteomes" id="UP000271380"/>
    </source>
</evidence>
<reference evidence="4 6" key="1">
    <citation type="journal article" date="2015" name="Genome Announc.">
        <title>Complete Genome Sequence of Corynebacterium kutscheri DSM 20755, a Corynebacterial Type Strain with Remarkably Low G+C Content of Chromosomal DNA.</title>
        <authorList>
            <person name="Ruckert C."/>
            <person name="Albersmeier A."/>
            <person name="Winkler A."/>
            <person name="Tauch A."/>
        </authorList>
    </citation>
    <scope>NUCLEOTIDE SEQUENCE [LARGE SCALE GENOMIC DNA]</scope>
    <source>
        <strain evidence="4 6">DSM 20755</strain>
    </source>
</reference>
<dbReference type="STRING" id="35755.UL82_03210"/>
<dbReference type="Proteomes" id="UP000271380">
    <property type="component" value="Chromosome"/>
</dbReference>
<sequence length="157" mass="17061">MNKYVKIVGCIAAISITATACTGSNQSSSNTPANNAAANSSAAMSNTEIRMTDDVDIDDDANPGQKKALENTQRYLNGPVGFSYEGLRDQLQYEGFPEEDIRYALDEADIDWEDQAVKQARAYKDADAALSNDDIYDKLISEKFTPEDARFGVASLG</sequence>
<organism evidence="4 6">
    <name type="scientific">Corynebacterium kutscheri</name>
    <dbReference type="NCBI Taxonomy" id="35755"/>
    <lineage>
        <taxon>Bacteria</taxon>
        <taxon>Bacillati</taxon>
        <taxon>Actinomycetota</taxon>
        <taxon>Actinomycetes</taxon>
        <taxon>Mycobacteriales</taxon>
        <taxon>Corynebacteriaceae</taxon>
        <taxon>Corynebacterium</taxon>
    </lineage>
</organism>
<feature type="region of interest" description="Disordered" evidence="1">
    <location>
        <begin position="22"/>
        <end position="44"/>
    </location>
</feature>
<keyword evidence="6" id="KW-1185">Reference proteome</keyword>
<dbReference type="Proteomes" id="UP000033457">
    <property type="component" value="Chromosome"/>
</dbReference>
<dbReference type="AlphaFoldDB" id="A0A0F6TCN4"/>
<dbReference type="Gene3D" id="1.10.10.10">
    <property type="entry name" value="Winged helix-like DNA-binding domain superfamily/Winged helix DNA-binding domain"/>
    <property type="match status" value="2"/>
</dbReference>
<evidence type="ECO:0000313" key="6">
    <source>
        <dbReference type="Proteomes" id="UP000033457"/>
    </source>
</evidence>
<evidence type="ECO:0000313" key="5">
    <source>
        <dbReference type="EMBL" id="VEH06594.1"/>
    </source>
</evidence>
<dbReference type="KEGG" id="cku:UL82_03210"/>
<gene>
    <name evidence="5" type="ORF">NCTC949_01205</name>
    <name evidence="4" type="ORF">UL82_03210</name>
</gene>
<dbReference type="PROSITE" id="PS51257">
    <property type="entry name" value="PROKAR_LIPOPROTEIN"/>
    <property type="match status" value="1"/>
</dbReference>
<feature type="signal peptide" evidence="2">
    <location>
        <begin position="1"/>
        <end position="20"/>
    </location>
</feature>
<dbReference type="InterPro" id="IPR011434">
    <property type="entry name" value="Ltp-like_HTH"/>
</dbReference>
<evidence type="ECO:0000256" key="1">
    <source>
        <dbReference type="SAM" id="MobiDB-lite"/>
    </source>
</evidence>
<feature type="domain" description="Putative host cell surface-exposed lipoprotein Ltp-like HTH region" evidence="3">
    <location>
        <begin position="65"/>
        <end position="106"/>
    </location>
</feature>
<feature type="domain" description="Putative host cell surface-exposed lipoprotein Ltp-like HTH region" evidence="3">
    <location>
        <begin position="111"/>
        <end position="155"/>
    </location>
</feature>
<evidence type="ECO:0000259" key="3">
    <source>
        <dbReference type="Pfam" id="PF07553"/>
    </source>
</evidence>
<dbReference type="OrthoDB" id="2004788at2"/>
<dbReference type="RefSeq" id="WP_052735853.1">
    <property type="nucleotide sequence ID" value="NZ_CP011312.1"/>
</dbReference>
<dbReference type="InterPro" id="IPR036388">
    <property type="entry name" value="WH-like_DNA-bd_sf"/>
</dbReference>
<accession>A0A0F6TCN4</accession>
<evidence type="ECO:0000313" key="4">
    <source>
        <dbReference type="EMBL" id="AKE40856.1"/>
    </source>
</evidence>
<dbReference type="Pfam" id="PF07553">
    <property type="entry name" value="Lipoprotein_Ltp"/>
    <property type="match status" value="2"/>
</dbReference>
<keyword evidence="5" id="KW-0449">Lipoprotein</keyword>
<reference evidence="5 7" key="2">
    <citation type="submission" date="2018-12" db="EMBL/GenBank/DDBJ databases">
        <authorList>
            <consortium name="Pathogen Informatics"/>
        </authorList>
    </citation>
    <scope>NUCLEOTIDE SEQUENCE [LARGE SCALE GENOMIC DNA]</scope>
    <source>
        <strain evidence="5 7">NCTC949</strain>
    </source>
</reference>
<name>A0A0F6TCN4_9CORY</name>
<dbReference type="EMBL" id="CP011312">
    <property type="protein sequence ID" value="AKE40856.1"/>
    <property type="molecule type" value="Genomic_DNA"/>
</dbReference>
<dbReference type="EMBL" id="LR134377">
    <property type="protein sequence ID" value="VEH06594.1"/>
    <property type="molecule type" value="Genomic_DNA"/>
</dbReference>